<gene>
    <name evidence="1" type="ORF">CUNI_LOCUS4147</name>
</gene>
<dbReference type="InterPro" id="IPR008979">
    <property type="entry name" value="Galactose-bd-like_sf"/>
</dbReference>
<sequence length="420" mass="46350">KGWFGASCQYKCHCRLDLCESVDGSCTQGDSCASGWFGPACQYEDLVQSETLDQSLLPPFVVRDSNDNTCVDDSTQRVIIVWTIPYQFTWLRAVVKDPDVLSRLFLQFKTDSSQSVNCTNHQQARVNDRTVDIHCDLSEMVKQVIITGEGVKYLCSVYISGGRNVALHQRTTQARIYPYTSLSKNAVDGNKGNILEYHRCTKTNFDDNSPAWTVIFSGKLTVNRYVLYNGATISHRLEGFLLESFSEEGTNVFRFKDPVPTVPGVYTVTSTAPTSPISLVKIQSTSFLVLCEVEIFGDSLCESGQYGRECEHKCACADKNDTCFVSTGGCPSGCAPGFQGESCSQACDHGTYGADCSSSCSQFCVTGDISESACDHIDGSCLHGCQAGYQGPKCDQSRLPFIYFTHHHCIYSWADHIYNK</sequence>
<protein>
    <submittedName>
        <fullName evidence="1">Uncharacterized protein</fullName>
    </submittedName>
</protein>
<evidence type="ECO:0000313" key="1">
    <source>
        <dbReference type="EMBL" id="CAG5118589.1"/>
    </source>
</evidence>
<dbReference type="SUPFAM" id="SSF49785">
    <property type="entry name" value="Galactose-binding domain-like"/>
    <property type="match status" value="1"/>
</dbReference>
<dbReference type="PANTHER" id="PTHR26391:SF18">
    <property type="entry name" value="PROTEIN KINASE RECEPTOR TIE-1, PUTATIVE-RELATED"/>
    <property type="match status" value="1"/>
</dbReference>
<evidence type="ECO:0000313" key="2">
    <source>
        <dbReference type="Proteomes" id="UP000678393"/>
    </source>
</evidence>
<dbReference type="Proteomes" id="UP000678393">
    <property type="component" value="Unassembled WGS sequence"/>
</dbReference>
<reference evidence="1" key="1">
    <citation type="submission" date="2021-04" db="EMBL/GenBank/DDBJ databases">
        <authorList>
            <consortium name="Molecular Ecology Group"/>
        </authorList>
    </citation>
    <scope>NUCLEOTIDE SEQUENCE</scope>
</reference>
<proteinExistence type="predicted"/>
<dbReference type="EMBL" id="CAJHNH020000576">
    <property type="protein sequence ID" value="CAG5118589.1"/>
    <property type="molecule type" value="Genomic_DNA"/>
</dbReference>
<comment type="caution">
    <text evidence="1">The sequence shown here is derived from an EMBL/GenBank/DDBJ whole genome shotgun (WGS) entry which is preliminary data.</text>
</comment>
<dbReference type="PANTHER" id="PTHR26391">
    <property type="entry name" value="INACTIVE TYROSINE-PROTEIN KINASE 7"/>
    <property type="match status" value="1"/>
</dbReference>
<keyword evidence="2" id="KW-1185">Reference proteome</keyword>
<organism evidence="1 2">
    <name type="scientific">Candidula unifasciata</name>
    <dbReference type="NCBI Taxonomy" id="100452"/>
    <lineage>
        <taxon>Eukaryota</taxon>
        <taxon>Metazoa</taxon>
        <taxon>Spiralia</taxon>
        <taxon>Lophotrochozoa</taxon>
        <taxon>Mollusca</taxon>
        <taxon>Gastropoda</taxon>
        <taxon>Heterobranchia</taxon>
        <taxon>Euthyneura</taxon>
        <taxon>Panpulmonata</taxon>
        <taxon>Eupulmonata</taxon>
        <taxon>Stylommatophora</taxon>
        <taxon>Helicina</taxon>
        <taxon>Helicoidea</taxon>
        <taxon>Geomitridae</taxon>
        <taxon>Candidula</taxon>
    </lineage>
</organism>
<name>A0A8S3YNA8_9EUPU</name>
<dbReference type="OrthoDB" id="6157064at2759"/>
<feature type="non-terminal residue" evidence="1">
    <location>
        <position position="1"/>
    </location>
</feature>
<dbReference type="Gene3D" id="2.60.120.260">
    <property type="entry name" value="Galactose-binding domain-like"/>
    <property type="match status" value="1"/>
</dbReference>
<accession>A0A8S3YNA8</accession>
<dbReference type="AlphaFoldDB" id="A0A8S3YNA8"/>